<dbReference type="GO" id="GO:0016491">
    <property type="term" value="F:oxidoreductase activity"/>
    <property type="evidence" value="ECO:0007669"/>
    <property type="project" value="UniProtKB-KW"/>
</dbReference>
<dbReference type="GO" id="GO:0008137">
    <property type="term" value="F:NADH dehydrogenase (ubiquinone) activity"/>
    <property type="evidence" value="ECO:0007669"/>
    <property type="project" value="UniProtKB-UniRule"/>
</dbReference>
<keyword evidence="1 2" id="KW-0496">Mitochondrion</keyword>
<dbReference type="Gene3D" id="1.20.120.1200">
    <property type="entry name" value="NADH-ubiquinone/plastoquinone oxidoreductase chain 6, subunit NuoJ"/>
    <property type="match status" value="1"/>
</dbReference>
<reference evidence="2" key="2">
    <citation type="submission" date="2017-01" db="EMBL/GenBank/DDBJ databases">
        <authorList>
            <person name="Mah S.A."/>
            <person name="Swanson W.J."/>
            <person name="Moy G.W."/>
            <person name="Vacquier V.D."/>
        </authorList>
    </citation>
    <scope>NUCLEOTIDE SEQUENCE</scope>
    <source>
        <strain evidence="2">AS3.7877</strain>
    </source>
</reference>
<feature type="transmembrane region" description="Helical" evidence="1">
    <location>
        <begin position="45"/>
        <end position="67"/>
    </location>
</feature>
<comment type="similarity">
    <text evidence="1">Belongs to the complex I subunit 6 family.</text>
</comment>
<feature type="transmembrane region" description="Helical" evidence="1">
    <location>
        <begin position="104"/>
        <end position="127"/>
    </location>
</feature>
<dbReference type="PANTHER" id="PTHR33269">
    <property type="entry name" value="NADH-UBIQUINONE OXIDOREDUCTASE CHAIN 6"/>
    <property type="match status" value="1"/>
</dbReference>
<comment type="catalytic activity">
    <reaction evidence="1">
        <text>a ubiquinone + NADH + 5 H(+)(in) = a ubiquinol + NAD(+) + 4 H(+)(out)</text>
        <dbReference type="Rhea" id="RHEA:29091"/>
        <dbReference type="Rhea" id="RHEA-COMP:9565"/>
        <dbReference type="Rhea" id="RHEA-COMP:9566"/>
        <dbReference type="ChEBI" id="CHEBI:15378"/>
        <dbReference type="ChEBI" id="CHEBI:16389"/>
        <dbReference type="ChEBI" id="CHEBI:17976"/>
        <dbReference type="ChEBI" id="CHEBI:57540"/>
        <dbReference type="ChEBI" id="CHEBI:57945"/>
        <dbReference type="EC" id="7.1.1.2"/>
    </reaction>
</comment>
<comment type="function">
    <text evidence="1">Core subunit of the mitochondrial membrane respiratory chain NADH dehydrogenase (Complex I) which catalyzes electron transfer from NADH through the respiratory chain, using ubiquinone as an electron acceptor. Essential for the catalytic activity and assembly of complex I.</text>
</comment>
<dbReference type="GO" id="GO:0031966">
    <property type="term" value="C:mitochondrial membrane"/>
    <property type="evidence" value="ECO:0007669"/>
    <property type="project" value="UniProtKB-SubCell"/>
</dbReference>
<dbReference type="PANTHER" id="PTHR33269:SF17">
    <property type="entry name" value="NADH-UBIQUINONE OXIDOREDUCTASE CHAIN 6"/>
    <property type="match status" value="1"/>
</dbReference>
<keyword evidence="1" id="KW-1278">Translocase</keyword>
<keyword evidence="1" id="KW-0830">Ubiquinone</keyword>
<feature type="transmembrane region" description="Helical" evidence="1">
    <location>
        <begin position="196"/>
        <end position="217"/>
    </location>
</feature>
<protein>
    <recommendedName>
        <fullName evidence="1">NADH-ubiquinone oxidoreductase chain 6</fullName>
        <ecNumber evidence="1">7.1.1.2</ecNumber>
    </recommendedName>
</protein>
<keyword evidence="2" id="KW-0560">Oxidoreductase</keyword>
<dbReference type="RefSeq" id="YP_009449483.1">
    <property type="nucleotide sequence ID" value="NC_036610.1"/>
</dbReference>
<keyword evidence="1" id="KW-0813">Transport</keyword>
<feature type="transmembrane region" description="Helical" evidence="1">
    <location>
        <begin position="20"/>
        <end position="38"/>
    </location>
</feature>
<proteinExistence type="inferred from homology"/>
<keyword evidence="1" id="KW-0249">Electron transport</keyword>
<dbReference type="EC" id="7.1.1.2" evidence="1"/>
<comment type="subcellular location">
    <subcellularLocation>
        <location evidence="1">Mitochondrion membrane</location>
        <topology evidence="1">Multi-pass membrane protein</topology>
    </subcellularLocation>
</comment>
<evidence type="ECO:0000256" key="1">
    <source>
        <dbReference type="RuleBase" id="RU004430"/>
    </source>
</evidence>
<feature type="transmembrane region" description="Helical" evidence="1">
    <location>
        <begin position="73"/>
        <end position="92"/>
    </location>
</feature>
<evidence type="ECO:0000313" key="2">
    <source>
        <dbReference type="EMBL" id="AQT19630.1"/>
    </source>
</evidence>
<dbReference type="InterPro" id="IPR001457">
    <property type="entry name" value="NADH_UbQ/plastoQ_OxRdtase_su6"/>
</dbReference>
<gene>
    <name evidence="2" type="primary">nad6</name>
</gene>
<dbReference type="EMBL" id="KY465721">
    <property type="protein sequence ID" value="AQT19630.1"/>
    <property type="molecule type" value="Genomic_DNA"/>
</dbReference>
<dbReference type="AlphaFoldDB" id="A0A1S6KM24"/>
<name>A0A1S6KM24_9HYPO</name>
<sequence length="223" mass="25332">MRANIYTCYDIYFNGYTVEYLDVISIIALIFGIAVITNKNPISSLISLIGLFASISIYLIILGLTFIGFSYLIVYIGAVSILFLFILMLINIRTSELQSNNWNSIPLALFVTILLNYAIQPILPYYMPIINSFNYIMNNIIILVNEYNDIAVKANNNFNLNIRNIMLVISNNWDGNMTETSYMSTIGNILYTSYNIWLFIASFILLLAMTGAIIITIKQDTDK</sequence>
<organism evidence="2">
    <name type="scientific">Hirsutella vermicola</name>
    <dbReference type="NCBI Taxonomy" id="369263"/>
    <lineage>
        <taxon>Eukaryota</taxon>
        <taxon>Fungi</taxon>
        <taxon>Dikarya</taxon>
        <taxon>Ascomycota</taxon>
        <taxon>Pezizomycotina</taxon>
        <taxon>Sordariomycetes</taxon>
        <taxon>Hypocreomycetidae</taxon>
        <taxon>Hypocreales</taxon>
        <taxon>Ophiocordycipitaceae</taxon>
        <taxon>Hirsutella</taxon>
    </lineage>
</organism>
<dbReference type="GeneID" id="35414459"/>
<keyword evidence="1" id="KW-0520">NAD</keyword>
<dbReference type="InterPro" id="IPR042106">
    <property type="entry name" value="Nuo/plastoQ_OxRdtase_6_NuoJ"/>
</dbReference>
<geneLocation type="mitochondrion" evidence="2"/>
<keyword evidence="1" id="KW-0812">Transmembrane</keyword>
<keyword evidence="1" id="KW-1133">Transmembrane helix</keyword>
<accession>A0A1S6KM24</accession>
<keyword evidence="1" id="KW-0679">Respiratory chain</keyword>
<dbReference type="Pfam" id="PF00499">
    <property type="entry name" value="Oxidored_q3"/>
    <property type="match status" value="1"/>
</dbReference>
<reference evidence="2" key="1">
    <citation type="journal article" date="2017" name="Appl. Microbiol. Biotechnol.">
        <title>Mitochondrial genome of the nematode endoparasitic fungus Hirsutella vermicola reveals a high level of synteny in the family Ophiocordycipitaceae.</title>
        <authorList>
            <person name="Zhang Y.J."/>
            <person name="Zhang H.Y."/>
            <person name="Liu X.Z."/>
            <person name="Zhang S."/>
        </authorList>
    </citation>
    <scope>NUCLEOTIDE SEQUENCE</scope>
    <source>
        <strain evidence="2">AS3.7877</strain>
    </source>
</reference>
<keyword evidence="1" id="KW-0472">Membrane</keyword>